<protein>
    <submittedName>
        <fullName evidence="2">Uncharacterized protein</fullName>
    </submittedName>
</protein>
<feature type="non-terminal residue" evidence="2">
    <location>
        <position position="144"/>
    </location>
</feature>
<evidence type="ECO:0000313" key="3">
    <source>
        <dbReference type="Proteomes" id="UP000829685"/>
    </source>
</evidence>
<evidence type="ECO:0000256" key="1">
    <source>
        <dbReference type="SAM" id="MobiDB-lite"/>
    </source>
</evidence>
<dbReference type="Proteomes" id="UP000829685">
    <property type="component" value="Unassembled WGS sequence"/>
</dbReference>
<organism evidence="2 3">
    <name type="scientific">Neoarthrinium moseri</name>
    <dbReference type="NCBI Taxonomy" id="1658444"/>
    <lineage>
        <taxon>Eukaryota</taxon>
        <taxon>Fungi</taxon>
        <taxon>Dikarya</taxon>
        <taxon>Ascomycota</taxon>
        <taxon>Pezizomycotina</taxon>
        <taxon>Sordariomycetes</taxon>
        <taxon>Xylariomycetidae</taxon>
        <taxon>Amphisphaeriales</taxon>
        <taxon>Apiosporaceae</taxon>
        <taxon>Neoarthrinium</taxon>
    </lineage>
</organism>
<comment type="caution">
    <text evidence="2">The sequence shown here is derived from an EMBL/GenBank/DDBJ whole genome shotgun (WGS) entry which is preliminary data.</text>
</comment>
<name>A0A9P9W7H8_9PEZI</name>
<proteinExistence type="predicted"/>
<keyword evidence="3" id="KW-1185">Reference proteome</keyword>
<sequence>MDIPWPSQILETHRTGKSTDSIDRPVVDDTASESESHSDDSSEDDDTELGTISICDSKHHHGADHVSTVGKDPKRPFPGNPGNDPSMAKRPKNNRHSTVLGDHSRELLDIAVKNVIDYVRLKIKHYAETAQSTGPTQAQVAEAT</sequence>
<reference evidence="2" key="1">
    <citation type="submission" date="2021-03" db="EMBL/GenBank/DDBJ databases">
        <title>Revisited historic fungal species revealed as producer of novel bioactive compounds through whole genome sequencing and comparative genomics.</title>
        <authorList>
            <person name="Vignolle G.A."/>
            <person name="Hochenegger N."/>
            <person name="Mach R.L."/>
            <person name="Mach-Aigner A.R."/>
            <person name="Javad Rahimi M."/>
            <person name="Salim K.A."/>
            <person name="Chan C.M."/>
            <person name="Lim L.B.L."/>
            <person name="Cai F."/>
            <person name="Druzhinina I.S."/>
            <person name="U'Ren J.M."/>
            <person name="Derntl C."/>
        </authorList>
    </citation>
    <scope>NUCLEOTIDE SEQUENCE</scope>
    <source>
        <strain evidence="2">TUCIM 5799</strain>
    </source>
</reference>
<gene>
    <name evidence="2" type="ORF">JX265_014029</name>
</gene>
<dbReference type="EMBL" id="JAFIMR010000128">
    <property type="protein sequence ID" value="KAI1846762.1"/>
    <property type="molecule type" value="Genomic_DNA"/>
</dbReference>
<accession>A0A9P9W7H8</accession>
<evidence type="ECO:0000313" key="2">
    <source>
        <dbReference type="EMBL" id="KAI1846762.1"/>
    </source>
</evidence>
<dbReference type="AlphaFoldDB" id="A0A9P9W7H8"/>
<feature type="region of interest" description="Disordered" evidence="1">
    <location>
        <begin position="1"/>
        <end position="103"/>
    </location>
</feature>